<dbReference type="Proteomes" id="UP000008738">
    <property type="component" value="Chromosome"/>
</dbReference>
<evidence type="ECO:0000313" key="3">
    <source>
        <dbReference type="Proteomes" id="UP000008738"/>
    </source>
</evidence>
<protein>
    <submittedName>
        <fullName evidence="1">Uncharacterized protein</fullName>
    </submittedName>
</protein>
<organism evidence="1 3">
    <name type="scientific">Mesomycoplasma hyorhinis (strain MCLD)</name>
    <name type="common">Mycoplasma hyorhinis</name>
    <dbReference type="NCBI Taxonomy" id="936139"/>
    <lineage>
        <taxon>Bacteria</taxon>
        <taxon>Bacillati</taxon>
        <taxon>Mycoplasmatota</taxon>
        <taxon>Mycoplasmoidales</taxon>
        <taxon>Metamycoplasmataceae</taxon>
        <taxon>Mesomycoplasma</taxon>
    </lineage>
</organism>
<dbReference type="EMBL" id="CP002669">
    <property type="protein sequence ID" value="AEC45575.1"/>
    <property type="molecule type" value="Genomic_DNA"/>
</dbReference>
<keyword evidence="3" id="KW-1185">Reference proteome</keyword>
<proteinExistence type="predicted"/>
<sequence length="50" mass="5910">MILHKSEILFFSQNSKKLLNLIKGLLFAFKTKMLENKAFWSFSSRLIFLS</sequence>
<name>A0ABM5M4T2_MESHM</name>
<reference evidence="1 3" key="1">
    <citation type="journal article" date="2011" name="J. Bacteriol.">
        <title>Genome analysis of a Mycoplasma hyorhinis strain derived from a primary human melanoma cell line.</title>
        <authorList>
            <person name="Kornspan J.D."/>
            <person name="Lysnyansky I."/>
            <person name="Kahan T."/>
            <person name="Herrmann R."/>
            <person name="Rottem S."/>
            <person name="Nir-Paz R."/>
        </authorList>
    </citation>
    <scope>NUCLEOTIDE SEQUENCE [LARGE SCALE GENOMIC DNA]</scope>
    <source>
        <strain evidence="1 3">MCLD</strain>
    </source>
</reference>
<evidence type="ECO:0000313" key="2">
    <source>
        <dbReference type="EMBL" id="AEC45759.1"/>
    </source>
</evidence>
<evidence type="ECO:0000313" key="1">
    <source>
        <dbReference type="EMBL" id="AEC45575.1"/>
    </source>
</evidence>
<gene>
    <name evidence="1" type="ordered locus">SRH_00010</name>
    <name evidence="2" type="ordered locus">SRH_00960</name>
</gene>
<dbReference type="EMBL" id="CP002669">
    <property type="protein sequence ID" value="AEC45759.1"/>
    <property type="molecule type" value="Genomic_DNA"/>
</dbReference>
<accession>A0ABM5M4T2</accession>